<dbReference type="SUPFAM" id="SSF160246">
    <property type="entry name" value="EspE N-terminal domain-like"/>
    <property type="match status" value="1"/>
</dbReference>
<reference evidence="4" key="2">
    <citation type="submission" date="2019-01" db="EMBL/GenBank/DDBJ databases">
        <title>Genome sequence of Desulfonema ishimotonii strain Tokyo 01.</title>
        <authorList>
            <person name="Fukui M."/>
        </authorList>
    </citation>
    <scope>NUCLEOTIDE SEQUENCE [LARGE SCALE GENOMIC DNA]</scope>
    <source>
        <strain evidence="4">Tokyo 01</strain>
    </source>
</reference>
<evidence type="ECO:0000313" key="3">
    <source>
        <dbReference type="EMBL" id="GBC61603.1"/>
    </source>
</evidence>
<proteinExistence type="predicted"/>
<reference evidence="4" key="1">
    <citation type="submission" date="2017-11" db="EMBL/GenBank/DDBJ databases">
        <authorList>
            <person name="Watanabe M."/>
            <person name="Kojima H."/>
        </authorList>
    </citation>
    <scope>NUCLEOTIDE SEQUENCE [LARGE SCALE GENOMIC DNA]</scope>
    <source>
        <strain evidence="4">Tokyo 01</strain>
    </source>
</reference>
<dbReference type="PANTHER" id="PTHR36304:SF4">
    <property type="entry name" value="DUF4388 DOMAIN-CONTAINING PROTEIN"/>
    <property type="match status" value="1"/>
</dbReference>
<comment type="caution">
    <text evidence="3">The sequence shown here is derived from an EMBL/GenBank/DDBJ whole genome shotgun (WGS) entry which is preliminary data.</text>
</comment>
<dbReference type="InterPro" id="IPR037257">
    <property type="entry name" value="T2SS_E_N_sf"/>
</dbReference>
<organism evidence="3 4">
    <name type="scientific">Desulfonema ishimotonii</name>
    <dbReference type="NCBI Taxonomy" id="45657"/>
    <lineage>
        <taxon>Bacteria</taxon>
        <taxon>Pseudomonadati</taxon>
        <taxon>Thermodesulfobacteriota</taxon>
        <taxon>Desulfobacteria</taxon>
        <taxon>Desulfobacterales</taxon>
        <taxon>Desulfococcaceae</taxon>
        <taxon>Desulfonema</taxon>
    </lineage>
</organism>
<accession>A0A401FXF1</accession>
<dbReference type="Proteomes" id="UP000288096">
    <property type="component" value="Unassembled WGS sequence"/>
</dbReference>
<protein>
    <submittedName>
        <fullName evidence="3">DUF4388 domain-containing protein</fullName>
    </submittedName>
</protein>
<evidence type="ECO:0000256" key="1">
    <source>
        <dbReference type="SAM" id="MobiDB-lite"/>
    </source>
</evidence>
<evidence type="ECO:0000259" key="2">
    <source>
        <dbReference type="Pfam" id="PF14332"/>
    </source>
</evidence>
<gene>
    <name evidence="3" type="ORF">DENIS_2565</name>
</gene>
<dbReference type="InterPro" id="IPR025497">
    <property type="entry name" value="PatA-like_N"/>
</dbReference>
<name>A0A401FXF1_9BACT</name>
<feature type="region of interest" description="Disordered" evidence="1">
    <location>
        <begin position="159"/>
        <end position="184"/>
    </location>
</feature>
<feature type="domain" description="PatA-like N-terminal" evidence="2">
    <location>
        <begin position="4"/>
        <end position="158"/>
    </location>
</feature>
<dbReference type="Pfam" id="PF14332">
    <property type="entry name" value="DUF4388"/>
    <property type="match status" value="1"/>
</dbReference>
<evidence type="ECO:0000313" key="4">
    <source>
        <dbReference type="Proteomes" id="UP000288096"/>
    </source>
</evidence>
<dbReference type="AlphaFoldDB" id="A0A401FXF1"/>
<dbReference type="EMBL" id="BEXT01000001">
    <property type="protein sequence ID" value="GBC61603.1"/>
    <property type="molecule type" value="Genomic_DNA"/>
</dbReference>
<sequence>MDFRGNLDSLDLATILQMLASKDKTGILQLSKGHIKSAICLRGGNIIAASDSNGLRLGQILYNNGMISREKLNEALKFSKKKDKMLGDVLLSLEYIDENTLREVIRQQIQEAVLELFFWKEGSFEYRDCIIDLDERRMKEISTMEIIMESARRMDEWEELKERKKEAPAPARISPSLFRLKEPE</sequence>
<keyword evidence="4" id="KW-1185">Reference proteome</keyword>
<dbReference type="PANTHER" id="PTHR36304">
    <property type="entry name" value="DOMAIN GTPASE-ACTIVATING PROTEIN, PUTATIVE-RELATED-RELATED"/>
    <property type="match status" value="1"/>
</dbReference>